<reference evidence="1 2" key="1">
    <citation type="journal article" date="2017" name="BMC Genomics">
        <title>Genome sequencing of 39 Akkermansia muciniphila isolates reveals its population structure, genomic and functional diverisity, and global distribution in mammalian gut microbiotas.</title>
        <authorList>
            <person name="Guo X."/>
            <person name="Li S."/>
            <person name="Zhang J."/>
            <person name="Wu F."/>
            <person name="Li X."/>
            <person name="Wu D."/>
            <person name="Zhang M."/>
            <person name="Ou Z."/>
            <person name="Jie Z."/>
            <person name="Yan Q."/>
            <person name="Li P."/>
            <person name="Yi J."/>
            <person name="Peng Y."/>
        </authorList>
    </citation>
    <scope>NUCLEOTIDE SEQUENCE [LARGE SCALE GENOMIC DNA]</scope>
    <source>
        <strain evidence="1 2">GP24</strain>
    </source>
</reference>
<gene>
    <name evidence="1" type="ORF">CXU22_06475</name>
</gene>
<protein>
    <submittedName>
        <fullName evidence="1">Uncharacterized protein</fullName>
    </submittedName>
</protein>
<organism evidence="1 2">
    <name type="scientific">Akkermansia muciniphila</name>
    <dbReference type="NCBI Taxonomy" id="239935"/>
    <lineage>
        <taxon>Bacteria</taxon>
        <taxon>Pseudomonadati</taxon>
        <taxon>Verrucomicrobiota</taxon>
        <taxon>Verrucomicrobiia</taxon>
        <taxon>Verrucomicrobiales</taxon>
        <taxon>Akkermansiaceae</taxon>
        <taxon>Akkermansia</taxon>
    </lineage>
</organism>
<accession>A0A2N8HEB8</accession>
<dbReference type="Proteomes" id="UP000236000">
    <property type="component" value="Unassembled WGS sequence"/>
</dbReference>
<proteinExistence type="predicted"/>
<dbReference type="EMBL" id="PJKA01000010">
    <property type="protein sequence ID" value="PNC18269.1"/>
    <property type="molecule type" value="Genomic_DNA"/>
</dbReference>
<dbReference type="AlphaFoldDB" id="A0A2N8HEB8"/>
<evidence type="ECO:0000313" key="2">
    <source>
        <dbReference type="Proteomes" id="UP000236000"/>
    </source>
</evidence>
<comment type="caution">
    <text evidence="1">The sequence shown here is derived from an EMBL/GenBank/DDBJ whole genome shotgun (WGS) entry which is preliminary data.</text>
</comment>
<sequence>MWFALPGVTQDVGAPGMPNVDLETPSGQKLAQERASIRKFFVLLYLAVILPAMENQSDLCREKDLYPLMLAAFPEQELKECPQGLQHLMNARVRELKDAVDGKRELKTIPFNPEDRELFLFLAQYGMEDVCQQVMNWIRQEVNASGDMDQESFVQAFRKFRDKVRSGHLVMPEAVED</sequence>
<evidence type="ECO:0000313" key="1">
    <source>
        <dbReference type="EMBL" id="PNC18269.1"/>
    </source>
</evidence>
<name>A0A2N8HEB8_9BACT</name>